<gene>
    <name evidence="1" type="ORF">FMAN_09617</name>
</gene>
<comment type="caution">
    <text evidence="1">The sequence shown here is derived from an EMBL/GenBank/DDBJ whole genome shotgun (WGS) entry which is preliminary data.</text>
</comment>
<dbReference type="GeneID" id="65088876"/>
<protein>
    <submittedName>
        <fullName evidence="1">Uncharacterized protein</fullName>
    </submittedName>
</protein>
<dbReference type="RefSeq" id="XP_041690877.1">
    <property type="nucleotide sequence ID" value="XM_041825504.1"/>
</dbReference>
<evidence type="ECO:0000313" key="1">
    <source>
        <dbReference type="EMBL" id="CVL08085.1"/>
    </source>
</evidence>
<evidence type="ECO:0000313" key="2">
    <source>
        <dbReference type="Proteomes" id="UP000184255"/>
    </source>
</evidence>
<accession>A0A1L7UJ70</accession>
<dbReference type="VEuPathDB" id="FungiDB:FMAN_09617"/>
<keyword evidence="2" id="KW-1185">Reference proteome</keyword>
<dbReference type="EMBL" id="FCQH01000021">
    <property type="protein sequence ID" value="CVL08085.1"/>
    <property type="molecule type" value="Genomic_DNA"/>
</dbReference>
<sequence>MLRQYTGLYHMEDDFYELSMEQSLAIYVAKPSVILGLSLE</sequence>
<proteinExistence type="predicted"/>
<organism evidence="1 2">
    <name type="scientific">Fusarium mangiferae</name>
    <name type="common">Mango malformation disease fungus</name>
    <dbReference type="NCBI Taxonomy" id="192010"/>
    <lineage>
        <taxon>Eukaryota</taxon>
        <taxon>Fungi</taxon>
        <taxon>Dikarya</taxon>
        <taxon>Ascomycota</taxon>
        <taxon>Pezizomycotina</taxon>
        <taxon>Sordariomycetes</taxon>
        <taxon>Hypocreomycetidae</taxon>
        <taxon>Hypocreales</taxon>
        <taxon>Nectriaceae</taxon>
        <taxon>Fusarium</taxon>
        <taxon>Fusarium fujikuroi species complex</taxon>
    </lineage>
</organism>
<dbReference type="Proteomes" id="UP000184255">
    <property type="component" value="Unassembled WGS sequence"/>
</dbReference>
<name>A0A1L7UJ70_FUSMA</name>
<reference evidence="2" key="1">
    <citation type="journal article" date="2016" name="Genome Biol. Evol.">
        <title>Comparative 'omics' of the Fusarium fujikuroi species complex highlights differences in genetic potential and metabolite synthesis.</title>
        <authorList>
            <person name="Niehaus E.-M."/>
            <person name="Muensterkoetter M."/>
            <person name="Proctor R.H."/>
            <person name="Brown D.W."/>
            <person name="Sharon A."/>
            <person name="Idan Y."/>
            <person name="Oren-Young L."/>
            <person name="Sieber C.M."/>
            <person name="Novak O."/>
            <person name="Pencik A."/>
            <person name="Tarkowska D."/>
            <person name="Hromadova K."/>
            <person name="Freeman S."/>
            <person name="Maymon M."/>
            <person name="Elazar M."/>
            <person name="Youssef S.A."/>
            <person name="El-Shabrawy E.S.M."/>
            <person name="Shalaby A.B.A."/>
            <person name="Houterman P."/>
            <person name="Brock N.L."/>
            <person name="Burkhardt I."/>
            <person name="Tsavkelova E.A."/>
            <person name="Dickschat J.S."/>
            <person name="Galuszka P."/>
            <person name="Gueldener U."/>
            <person name="Tudzynski B."/>
        </authorList>
    </citation>
    <scope>NUCLEOTIDE SEQUENCE [LARGE SCALE GENOMIC DNA]</scope>
    <source>
        <strain evidence="2">MRC7560</strain>
    </source>
</reference>
<dbReference type="AlphaFoldDB" id="A0A1L7UJ70"/>